<evidence type="ECO:0000313" key="3">
    <source>
        <dbReference type="Proteomes" id="UP000252254"/>
    </source>
</evidence>
<dbReference type="InterPro" id="IPR025100">
    <property type="entry name" value="DUF4025"/>
</dbReference>
<dbReference type="AlphaFoldDB" id="A0A366EH75"/>
<dbReference type="EMBL" id="QNRI01000001">
    <property type="protein sequence ID" value="RBP01683.1"/>
    <property type="molecule type" value="Genomic_DNA"/>
</dbReference>
<dbReference type="Proteomes" id="UP000252254">
    <property type="component" value="Unassembled WGS sequence"/>
</dbReference>
<dbReference type="Pfam" id="PF13217">
    <property type="entry name" value="DUF4025"/>
    <property type="match status" value="1"/>
</dbReference>
<organism evidence="2 3">
    <name type="scientific">Paraliobacillus ryukyuensis</name>
    <dbReference type="NCBI Taxonomy" id="200904"/>
    <lineage>
        <taxon>Bacteria</taxon>
        <taxon>Bacillati</taxon>
        <taxon>Bacillota</taxon>
        <taxon>Bacilli</taxon>
        <taxon>Bacillales</taxon>
        <taxon>Bacillaceae</taxon>
        <taxon>Paraliobacillus</taxon>
    </lineage>
</organism>
<name>A0A366EH75_9BACI</name>
<accession>A0A366EH75</accession>
<feature type="region of interest" description="Disordered" evidence="1">
    <location>
        <begin position="26"/>
        <end position="48"/>
    </location>
</feature>
<sequence>MPERPERKAGNTRLSKEEELRIEQRALEETREQIEDGYMAGTIDHEID</sequence>
<protein>
    <submittedName>
        <fullName evidence="2">Uncharacterized protein DUF4025</fullName>
    </submittedName>
</protein>
<evidence type="ECO:0000256" key="1">
    <source>
        <dbReference type="SAM" id="MobiDB-lite"/>
    </source>
</evidence>
<comment type="caution">
    <text evidence="2">The sequence shown here is derived from an EMBL/GenBank/DDBJ whole genome shotgun (WGS) entry which is preliminary data.</text>
</comment>
<proteinExistence type="predicted"/>
<dbReference type="RefSeq" id="WP_113866457.1">
    <property type="nucleotide sequence ID" value="NZ_BAABQN010000001.1"/>
</dbReference>
<evidence type="ECO:0000313" key="2">
    <source>
        <dbReference type="EMBL" id="RBP01683.1"/>
    </source>
</evidence>
<gene>
    <name evidence="2" type="ORF">DES48_101426</name>
</gene>
<reference evidence="2 3" key="1">
    <citation type="submission" date="2018-06" db="EMBL/GenBank/DDBJ databases">
        <title>Genomic Encyclopedia of Type Strains, Phase IV (KMG-IV): sequencing the most valuable type-strain genomes for metagenomic binning, comparative biology and taxonomic classification.</title>
        <authorList>
            <person name="Goeker M."/>
        </authorList>
    </citation>
    <scope>NUCLEOTIDE SEQUENCE [LARGE SCALE GENOMIC DNA]</scope>
    <source>
        <strain evidence="2 3">DSM 15140</strain>
    </source>
</reference>
<keyword evidence="3" id="KW-1185">Reference proteome</keyword>